<dbReference type="Pfam" id="PF06218">
    <property type="entry name" value="NPR2"/>
    <property type="match status" value="3"/>
</dbReference>
<organism evidence="2 3">
    <name type="scientific">Vespula vulgaris</name>
    <name type="common">Yellow jacket</name>
    <name type="synonym">Wasp</name>
    <dbReference type="NCBI Taxonomy" id="7454"/>
    <lineage>
        <taxon>Eukaryota</taxon>
        <taxon>Metazoa</taxon>
        <taxon>Ecdysozoa</taxon>
        <taxon>Arthropoda</taxon>
        <taxon>Hexapoda</taxon>
        <taxon>Insecta</taxon>
        <taxon>Pterygota</taxon>
        <taxon>Neoptera</taxon>
        <taxon>Endopterygota</taxon>
        <taxon>Hymenoptera</taxon>
        <taxon>Apocrita</taxon>
        <taxon>Aculeata</taxon>
        <taxon>Vespoidea</taxon>
        <taxon>Vespidae</taxon>
        <taxon>Vespinae</taxon>
        <taxon>Vespula</taxon>
    </lineage>
</organism>
<reference evidence="2" key="1">
    <citation type="journal article" date="2020" name="G3 (Bethesda)">
        <title>High-Quality Assemblies for Three Invasive Social Wasps from the &lt;i&gt;Vespula&lt;/i&gt; Genus.</title>
        <authorList>
            <person name="Harrop T.W.R."/>
            <person name="Guhlin J."/>
            <person name="McLaughlin G.M."/>
            <person name="Permina E."/>
            <person name="Stockwell P."/>
            <person name="Gilligan J."/>
            <person name="Le Lec M.F."/>
            <person name="Gruber M.A.M."/>
            <person name="Quinn O."/>
            <person name="Lovegrove M."/>
            <person name="Duncan E.J."/>
            <person name="Remnant E.J."/>
            <person name="Van Eeckhoven J."/>
            <person name="Graham B."/>
            <person name="Knapp R.A."/>
            <person name="Langford K.W."/>
            <person name="Kronenberg Z."/>
            <person name="Press M.O."/>
            <person name="Eacker S.M."/>
            <person name="Wilson-Rankin E.E."/>
            <person name="Purcell J."/>
            <person name="Lester P.J."/>
            <person name="Dearden P.K."/>
        </authorList>
    </citation>
    <scope>NUCLEOTIDE SEQUENCE</scope>
    <source>
        <strain evidence="2">Marl-1</strain>
    </source>
</reference>
<evidence type="ECO:0000256" key="1">
    <source>
        <dbReference type="ARBA" id="ARBA00008433"/>
    </source>
</evidence>
<evidence type="ECO:0008006" key="4">
    <source>
        <dbReference type="Google" id="ProtNLM"/>
    </source>
</evidence>
<name>A0A834NJ37_VESVU</name>
<dbReference type="PANTHER" id="PTHR12991:SF10">
    <property type="entry name" value="GATOR COMPLEX PROTEIN NPRL2"/>
    <property type="match status" value="1"/>
</dbReference>
<sequence length="411" mass="47255">MASDNSQVAISVLSLLSPSSRKHFNILTFNYIILLKKMISTLEIVEDKIQEGPIRCIFFSEFHHIAGPKITCQVPDNFVSKDIFDNVSVYIIPKAQLQRSTITVTLKDYKILGFPVKIDDKKYARNAFYFNLCFVCDSEARTVHYEPVVKKMSDFLMALEIENCFLSASDDKTRLAEMLGHVMQELNLHKMCTLTEGTMTSHLKVVKLAPEPKPVLDHQVPIFLEDGFNHVARIAAEADVENNLVKSCVQNLAYYSIITLIPIFQYSNVYAATPKLKQLAEDIKLQERCISYSSKSPRQPAYLRDIYRMYASMTHSCSMRDLCQRLNPQNLRINERRLVQFGLIEGLIRRVYKYPILLPGIPYNEETRNNPVYKYFTGTYNLDEICCSTGQSVAQIEEIVERDPNIVMLWK</sequence>
<accession>A0A834NJ37</accession>
<evidence type="ECO:0000313" key="3">
    <source>
        <dbReference type="Proteomes" id="UP000614350"/>
    </source>
</evidence>
<dbReference type="GO" id="GO:0005096">
    <property type="term" value="F:GTPase activator activity"/>
    <property type="evidence" value="ECO:0007669"/>
    <property type="project" value="TreeGrafter"/>
</dbReference>
<protein>
    <recommendedName>
        <fullName evidence="4">Nitrogen permease regulator 2-like protein</fullName>
    </recommendedName>
</protein>
<dbReference type="GO" id="GO:1904262">
    <property type="term" value="P:negative regulation of TORC1 signaling"/>
    <property type="evidence" value="ECO:0007669"/>
    <property type="project" value="TreeGrafter"/>
</dbReference>
<proteinExistence type="inferred from homology"/>
<evidence type="ECO:0000313" key="2">
    <source>
        <dbReference type="EMBL" id="KAF7412035.1"/>
    </source>
</evidence>
<dbReference type="GO" id="GO:0005774">
    <property type="term" value="C:vacuolar membrane"/>
    <property type="evidence" value="ECO:0007669"/>
    <property type="project" value="TreeGrafter"/>
</dbReference>
<comment type="caution">
    <text evidence="2">The sequence shown here is derived from an EMBL/GenBank/DDBJ whole genome shotgun (WGS) entry which is preliminary data.</text>
</comment>
<comment type="similarity">
    <text evidence="1">Belongs to the NPR2 family.</text>
</comment>
<dbReference type="GO" id="GO:0010508">
    <property type="term" value="P:positive regulation of autophagy"/>
    <property type="evidence" value="ECO:0007669"/>
    <property type="project" value="TreeGrafter"/>
</dbReference>
<dbReference type="InterPro" id="IPR009348">
    <property type="entry name" value="NPR2-like"/>
</dbReference>
<dbReference type="AlphaFoldDB" id="A0A834NJ37"/>
<dbReference type="EMBL" id="JACSEA010000001">
    <property type="protein sequence ID" value="KAF7412035.1"/>
    <property type="molecule type" value="Genomic_DNA"/>
</dbReference>
<dbReference type="Proteomes" id="UP000614350">
    <property type="component" value="Unassembled WGS sequence"/>
</dbReference>
<gene>
    <name evidence="2" type="ORF">HZH66_000931</name>
</gene>
<dbReference type="GO" id="GO:1990130">
    <property type="term" value="C:GATOR1 complex"/>
    <property type="evidence" value="ECO:0007669"/>
    <property type="project" value="TreeGrafter"/>
</dbReference>
<dbReference type="PANTHER" id="PTHR12991">
    <property type="entry name" value="NITROGEN PERMEASE REGULATOR 2/TUMOR SUPPRESSOR CANDIDATE 4"/>
    <property type="match status" value="1"/>
</dbReference>
<keyword evidence="3" id="KW-1185">Reference proteome</keyword>
<dbReference type="GO" id="GO:0034198">
    <property type="term" value="P:cellular response to amino acid starvation"/>
    <property type="evidence" value="ECO:0007669"/>
    <property type="project" value="TreeGrafter"/>
</dbReference>